<evidence type="ECO:0000256" key="4">
    <source>
        <dbReference type="ARBA" id="ARBA00023136"/>
    </source>
</evidence>
<evidence type="ECO:0000256" key="3">
    <source>
        <dbReference type="ARBA" id="ARBA00022989"/>
    </source>
</evidence>
<comment type="caution">
    <text evidence="6">The sequence shown here is derived from an EMBL/GenBank/DDBJ whole genome shotgun (WGS) entry which is preliminary data.</text>
</comment>
<keyword evidence="2 5" id="KW-0812">Transmembrane</keyword>
<sequence length="172" mass="20019">SYTIGEVIVTLFAYLAKDWQILKWANTTFFALVLPYLYFMPESPLYIYSKRQYAQLEALLRRIARQNKRKEVDWYPFYQEFIRKQPSALVNHDELTFFRRAHQILTQRSTIIKLLIIALIGFTTLMLYIKISYGLAVMNISPYLGILIGAIVEAFGYATGFLLISTKLGRKG</sequence>
<dbReference type="InterPro" id="IPR036259">
    <property type="entry name" value="MFS_trans_sf"/>
</dbReference>
<dbReference type="Proteomes" id="UP000663874">
    <property type="component" value="Unassembled WGS sequence"/>
</dbReference>
<feature type="transmembrane region" description="Helical" evidence="5">
    <location>
        <begin position="21"/>
        <end position="39"/>
    </location>
</feature>
<feature type="non-terminal residue" evidence="6">
    <location>
        <position position="1"/>
    </location>
</feature>
<evidence type="ECO:0000313" key="7">
    <source>
        <dbReference type="Proteomes" id="UP000663874"/>
    </source>
</evidence>
<dbReference type="EMBL" id="CAJOBE010048336">
    <property type="protein sequence ID" value="CAF4348908.1"/>
    <property type="molecule type" value="Genomic_DNA"/>
</dbReference>
<dbReference type="GO" id="GO:0022857">
    <property type="term" value="F:transmembrane transporter activity"/>
    <property type="evidence" value="ECO:0007669"/>
    <property type="project" value="InterPro"/>
</dbReference>
<keyword evidence="3 5" id="KW-1133">Transmembrane helix</keyword>
<evidence type="ECO:0000313" key="6">
    <source>
        <dbReference type="EMBL" id="CAF4348908.1"/>
    </source>
</evidence>
<comment type="subcellular location">
    <subcellularLocation>
        <location evidence="1">Membrane</location>
        <topology evidence="1">Multi-pass membrane protein</topology>
    </subcellularLocation>
</comment>
<protein>
    <submittedName>
        <fullName evidence="6">Uncharacterized protein</fullName>
    </submittedName>
</protein>
<gene>
    <name evidence="6" type="ORF">FNK824_LOCUS42270</name>
</gene>
<dbReference type="PANTHER" id="PTHR24064">
    <property type="entry name" value="SOLUTE CARRIER FAMILY 22 MEMBER"/>
    <property type="match status" value="1"/>
</dbReference>
<evidence type="ECO:0000256" key="2">
    <source>
        <dbReference type="ARBA" id="ARBA00022692"/>
    </source>
</evidence>
<dbReference type="GO" id="GO:0016020">
    <property type="term" value="C:membrane"/>
    <property type="evidence" value="ECO:0007669"/>
    <property type="project" value="UniProtKB-SubCell"/>
</dbReference>
<dbReference type="SUPFAM" id="SSF103473">
    <property type="entry name" value="MFS general substrate transporter"/>
    <property type="match status" value="1"/>
</dbReference>
<dbReference type="Gene3D" id="1.20.1250.20">
    <property type="entry name" value="MFS general substrate transporter like domains"/>
    <property type="match status" value="1"/>
</dbReference>
<evidence type="ECO:0000256" key="5">
    <source>
        <dbReference type="SAM" id="Phobius"/>
    </source>
</evidence>
<organism evidence="6 7">
    <name type="scientific">Rotaria sordida</name>
    <dbReference type="NCBI Taxonomy" id="392033"/>
    <lineage>
        <taxon>Eukaryota</taxon>
        <taxon>Metazoa</taxon>
        <taxon>Spiralia</taxon>
        <taxon>Gnathifera</taxon>
        <taxon>Rotifera</taxon>
        <taxon>Eurotatoria</taxon>
        <taxon>Bdelloidea</taxon>
        <taxon>Philodinida</taxon>
        <taxon>Philodinidae</taxon>
        <taxon>Rotaria</taxon>
    </lineage>
</organism>
<evidence type="ECO:0000256" key="1">
    <source>
        <dbReference type="ARBA" id="ARBA00004141"/>
    </source>
</evidence>
<keyword evidence="4 5" id="KW-0472">Membrane</keyword>
<name>A0A820KVK5_9BILA</name>
<feature type="transmembrane region" description="Helical" evidence="5">
    <location>
        <begin position="110"/>
        <end position="131"/>
    </location>
</feature>
<dbReference type="Pfam" id="PF00083">
    <property type="entry name" value="Sugar_tr"/>
    <property type="match status" value="1"/>
</dbReference>
<dbReference type="InterPro" id="IPR005828">
    <property type="entry name" value="MFS_sugar_transport-like"/>
</dbReference>
<proteinExistence type="predicted"/>
<feature type="transmembrane region" description="Helical" evidence="5">
    <location>
        <begin position="143"/>
        <end position="164"/>
    </location>
</feature>
<dbReference type="AlphaFoldDB" id="A0A820KVK5"/>
<reference evidence="6" key="1">
    <citation type="submission" date="2021-02" db="EMBL/GenBank/DDBJ databases">
        <authorList>
            <person name="Nowell W R."/>
        </authorList>
    </citation>
    <scope>NUCLEOTIDE SEQUENCE</scope>
</reference>
<accession>A0A820KVK5</accession>